<reference evidence="1" key="3">
    <citation type="submission" date="2025-09" db="UniProtKB">
        <authorList>
            <consortium name="Ensembl"/>
        </authorList>
    </citation>
    <scope>IDENTIFICATION</scope>
</reference>
<dbReference type="Ensembl" id="ENSNLET00000044217.1">
    <property type="protein sequence ID" value="ENSNLEP00000031154.1"/>
    <property type="gene ID" value="ENSNLEG00000033810.1"/>
</dbReference>
<dbReference type="AlphaFoldDB" id="A0A2I3GIP0"/>
<evidence type="ECO:0000313" key="1">
    <source>
        <dbReference type="Ensembl" id="ENSNLEP00000031154.1"/>
    </source>
</evidence>
<proteinExistence type="predicted"/>
<sequence>VGFLLCGPGRPFMSGTQDVTDSNPEERAPAPCLGWKGLPLQGHACSCPIQTPTGQDLHVPRVQPWKFQGPWRPLPSPLPRERLQSTCLNTYHVF</sequence>
<name>A0A2I3GIP0_NOMLE</name>
<reference evidence="1" key="2">
    <citation type="submission" date="2025-08" db="UniProtKB">
        <authorList>
            <consortium name="Ensembl"/>
        </authorList>
    </citation>
    <scope>IDENTIFICATION</scope>
</reference>
<dbReference type="Proteomes" id="UP000001073">
    <property type="component" value="Chromosome 24"/>
</dbReference>
<dbReference type="EMBL" id="ADFV01106734">
    <property type="status" value="NOT_ANNOTATED_CDS"/>
    <property type="molecule type" value="Genomic_DNA"/>
</dbReference>
<organism evidence="1 2">
    <name type="scientific">Nomascus leucogenys</name>
    <name type="common">Northern white-cheeked gibbon</name>
    <name type="synonym">Hylobates leucogenys</name>
    <dbReference type="NCBI Taxonomy" id="61853"/>
    <lineage>
        <taxon>Eukaryota</taxon>
        <taxon>Metazoa</taxon>
        <taxon>Chordata</taxon>
        <taxon>Craniata</taxon>
        <taxon>Vertebrata</taxon>
        <taxon>Euteleostomi</taxon>
        <taxon>Mammalia</taxon>
        <taxon>Eutheria</taxon>
        <taxon>Euarchontoglires</taxon>
        <taxon>Primates</taxon>
        <taxon>Haplorrhini</taxon>
        <taxon>Catarrhini</taxon>
        <taxon>Hylobatidae</taxon>
        <taxon>Nomascus</taxon>
    </lineage>
</organism>
<reference evidence="1 2" key="1">
    <citation type="submission" date="2012-10" db="EMBL/GenBank/DDBJ databases">
        <authorList>
            <consortium name="Gibbon Genome Sequencing Consortium"/>
        </authorList>
    </citation>
    <scope>NUCLEOTIDE SEQUENCE [LARGE SCALE GENOMIC DNA]</scope>
</reference>
<keyword evidence="2" id="KW-1185">Reference proteome</keyword>
<dbReference type="OMA" id="PLQGHAC"/>
<evidence type="ECO:0000313" key="2">
    <source>
        <dbReference type="Proteomes" id="UP000001073"/>
    </source>
</evidence>
<dbReference type="GeneTree" id="ENSGT00910000146952"/>
<accession>A0A2I3GIP0</accession>
<dbReference type="InParanoid" id="A0A2I3GIP0"/>
<protein>
    <submittedName>
        <fullName evidence="1">Uncharacterized protein</fullName>
    </submittedName>
</protein>